<sequence length="689" mass="75305">MASFGAPPVSLRHGVRLVAQAASTVEQVLLAVGDQVGHVNISYASRMNKAVVVFLKDQKYVTELIESGLVLNEEYVQVSPLATPSTRITVSGVPLFIPNEALERELKLFDKRGRDDVAGQVGTAAVGQVRTAAVGQVRTAAVGQVEAVGTQQGLPSGSGRQKELQQAADNNEEKAKGALIRVRFTSMRDIDAPTTFFFNLERSVGQRKQMVCLRLPDGQVTSEPAEMRRHAVSFYTDLFKAKGYDVEASDELFQGLPQLSPAESDTLGSDITLEELTSAGQRDIQELQDSLALYRKASSAKVNWEKSEAVLVGQWSVGNRPSLPGSLGWGNRGLKVLGVWLGSEDMVAQSWEGLLGKVQAKLAKWKWLLPQLSYRGRVLVANNLVASSLWHRLQVITPPLGLMKQLQRLLVDFFWSGHHWVPASVLYLPVAEGGQGLVDITARTAAFRLQAAQRLLYGASPCWLAMARLLLCRAGGFGFDKHLFLLKAPAYEITGLAPFYCSVINAWKILSFTRPPDPQPGMWLFEEPLFDTGFFPGTLLPSSATLRNAFVEAGVVKLGHLAGSSTEELAEVTGIRSIRVLENLVDEVWQSLSPSHRTFALDADLADQWRKGHDYVFPALSVGPAVGEWREEDGLLLSLWTLTPGEFCSCSGKKLYLSCVKVLNLSSLAGVRESRWTDVFGLAFSPQGS</sequence>
<evidence type="ECO:0000256" key="1">
    <source>
        <dbReference type="SAM" id="MobiDB-lite"/>
    </source>
</evidence>
<evidence type="ECO:0000313" key="3">
    <source>
        <dbReference type="Proteomes" id="UP001148018"/>
    </source>
</evidence>
<feature type="region of interest" description="Disordered" evidence="1">
    <location>
        <begin position="151"/>
        <end position="172"/>
    </location>
</feature>
<dbReference type="Proteomes" id="UP001148018">
    <property type="component" value="Unassembled WGS sequence"/>
</dbReference>
<accession>A0A9Q0I1Q7</accession>
<dbReference type="PANTHER" id="PTHR33116">
    <property type="entry name" value="REVERSE TRANSCRIPTASE ZINC-BINDING DOMAIN-CONTAINING PROTEIN-RELATED-RELATED"/>
    <property type="match status" value="1"/>
</dbReference>
<keyword evidence="3" id="KW-1185">Reference proteome</keyword>
<organism evidence="2 3">
    <name type="scientific">Muraenolepis orangiensis</name>
    <name type="common">Patagonian moray cod</name>
    <dbReference type="NCBI Taxonomy" id="630683"/>
    <lineage>
        <taxon>Eukaryota</taxon>
        <taxon>Metazoa</taxon>
        <taxon>Chordata</taxon>
        <taxon>Craniata</taxon>
        <taxon>Vertebrata</taxon>
        <taxon>Euteleostomi</taxon>
        <taxon>Actinopterygii</taxon>
        <taxon>Neopterygii</taxon>
        <taxon>Teleostei</taxon>
        <taxon>Neoteleostei</taxon>
        <taxon>Acanthomorphata</taxon>
        <taxon>Zeiogadaria</taxon>
        <taxon>Gadariae</taxon>
        <taxon>Gadiformes</taxon>
        <taxon>Muraenolepidoidei</taxon>
        <taxon>Muraenolepididae</taxon>
        <taxon>Muraenolepis</taxon>
    </lineage>
</organism>
<name>A0A9Q0I1Q7_9TELE</name>
<protein>
    <submittedName>
        <fullName evidence="2">Uncharacterized protein</fullName>
    </submittedName>
</protein>
<dbReference type="PANTHER" id="PTHR33116:SF78">
    <property type="entry name" value="OS12G0587133 PROTEIN"/>
    <property type="match status" value="1"/>
</dbReference>
<comment type="caution">
    <text evidence="2">The sequence shown here is derived from an EMBL/GenBank/DDBJ whole genome shotgun (WGS) entry which is preliminary data.</text>
</comment>
<gene>
    <name evidence="2" type="ORF">NHX12_000281</name>
</gene>
<dbReference type="OrthoDB" id="5985917at2759"/>
<dbReference type="EMBL" id="JANIIK010000745">
    <property type="protein sequence ID" value="KAJ3582744.1"/>
    <property type="molecule type" value="Genomic_DNA"/>
</dbReference>
<evidence type="ECO:0000313" key="2">
    <source>
        <dbReference type="EMBL" id="KAJ3582744.1"/>
    </source>
</evidence>
<dbReference type="AlphaFoldDB" id="A0A9Q0I1Q7"/>
<proteinExistence type="predicted"/>
<reference evidence="2" key="1">
    <citation type="submission" date="2022-07" db="EMBL/GenBank/DDBJ databases">
        <title>Chromosome-level genome of Muraenolepis orangiensis.</title>
        <authorList>
            <person name="Kim J."/>
        </authorList>
    </citation>
    <scope>NUCLEOTIDE SEQUENCE</scope>
    <source>
        <strain evidence="2">KU_S4_2022</strain>
        <tissue evidence="2">Muscle</tissue>
    </source>
</reference>